<reference evidence="2" key="1">
    <citation type="journal article" date="2020" name="Stud. Mycol.">
        <title>101 Dothideomycetes genomes: a test case for predicting lifestyles and emergence of pathogens.</title>
        <authorList>
            <person name="Haridas S."/>
            <person name="Albert R."/>
            <person name="Binder M."/>
            <person name="Bloem J."/>
            <person name="Labutti K."/>
            <person name="Salamov A."/>
            <person name="Andreopoulos B."/>
            <person name="Baker S."/>
            <person name="Barry K."/>
            <person name="Bills G."/>
            <person name="Bluhm B."/>
            <person name="Cannon C."/>
            <person name="Castanera R."/>
            <person name="Culley D."/>
            <person name="Daum C."/>
            <person name="Ezra D."/>
            <person name="Gonzalez J."/>
            <person name="Henrissat B."/>
            <person name="Kuo A."/>
            <person name="Liang C."/>
            <person name="Lipzen A."/>
            <person name="Lutzoni F."/>
            <person name="Magnuson J."/>
            <person name="Mondo S."/>
            <person name="Nolan M."/>
            <person name="Ohm R."/>
            <person name="Pangilinan J."/>
            <person name="Park H.-J."/>
            <person name="Ramirez L."/>
            <person name="Alfaro M."/>
            <person name="Sun H."/>
            <person name="Tritt A."/>
            <person name="Yoshinaga Y."/>
            <person name="Zwiers L.-H."/>
            <person name="Turgeon B."/>
            <person name="Goodwin S."/>
            <person name="Spatafora J."/>
            <person name="Crous P."/>
            <person name="Grigoriev I."/>
        </authorList>
    </citation>
    <scope>NUCLEOTIDE SEQUENCE</scope>
    <source>
        <strain evidence="2">CBS 121739</strain>
    </source>
</reference>
<evidence type="ECO:0000313" key="3">
    <source>
        <dbReference type="Proteomes" id="UP000799437"/>
    </source>
</evidence>
<dbReference type="Proteomes" id="UP000799437">
    <property type="component" value="Unassembled WGS sequence"/>
</dbReference>
<organism evidence="2 3">
    <name type="scientific">Pseudovirgaria hyperparasitica</name>
    <dbReference type="NCBI Taxonomy" id="470096"/>
    <lineage>
        <taxon>Eukaryota</taxon>
        <taxon>Fungi</taxon>
        <taxon>Dikarya</taxon>
        <taxon>Ascomycota</taxon>
        <taxon>Pezizomycotina</taxon>
        <taxon>Dothideomycetes</taxon>
        <taxon>Dothideomycetes incertae sedis</taxon>
        <taxon>Acrospermales</taxon>
        <taxon>Acrospermaceae</taxon>
        <taxon>Pseudovirgaria</taxon>
    </lineage>
</organism>
<dbReference type="OrthoDB" id="3363286at2759"/>
<gene>
    <name evidence="2" type="ORF">EJ05DRAFT_476382</name>
</gene>
<accession>A0A6A6WAH5</accession>
<dbReference type="AlphaFoldDB" id="A0A6A6WAH5"/>
<dbReference type="RefSeq" id="XP_033600572.1">
    <property type="nucleotide sequence ID" value="XM_033744015.1"/>
</dbReference>
<keyword evidence="3" id="KW-1185">Reference proteome</keyword>
<proteinExistence type="predicted"/>
<protein>
    <submittedName>
        <fullName evidence="2">Uncharacterized protein</fullName>
    </submittedName>
</protein>
<dbReference type="GeneID" id="54485069"/>
<sequence length="423" mass="48574">MIVSIHSGPLLCRSRLLVQQCRTAPRVWTQHFNLSARLFNDKDSAQDDGLPTQRVRLGNNAPLPLPPLLNTVVKAARRRWTRPKPLPTPADITPFRERINNNPYAHALAMPVRQCSVTQQNLPSFFMRNLTIKRDPSTDTEWFLPITDFGKINREARPAKCAISHLNSQKLANFLFGEGGTKPHLSEKKKRLSKTLGKNTTPQSRNSIMRVAQAMVVNMRPKWMPRMFKGQVKWRPDLADLYLDLSRAHARRTLALTLKNKKKGPDAWAVAVEDPQTLAEHDNVACMLYVGGPGPSDFAEQVNEANKMIAFIEKGVMIVAEMFDRARRRDEDKTDTFPPEQIGLSRLQEKVKYPPVQYPTMPYRDRKVALYHLWDLFGEDMAKEILAETRFRNAKWIALTESKWTRNVQMQLMRLQGYIQTPI</sequence>
<dbReference type="EMBL" id="ML996572">
    <property type="protein sequence ID" value="KAF2758121.1"/>
    <property type="molecule type" value="Genomic_DNA"/>
</dbReference>
<name>A0A6A6WAH5_9PEZI</name>
<evidence type="ECO:0000256" key="1">
    <source>
        <dbReference type="SAM" id="MobiDB-lite"/>
    </source>
</evidence>
<feature type="region of interest" description="Disordered" evidence="1">
    <location>
        <begin position="182"/>
        <end position="205"/>
    </location>
</feature>
<feature type="compositionally biased region" description="Polar residues" evidence="1">
    <location>
        <begin position="196"/>
        <end position="205"/>
    </location>
</feature>
<evidence type="ECO:0000313" key="2">
    <source>
        <dbReference type="EMBL" id="KAF2758121.1"/>
    </source>
</evidence>